<evidence type="ECO:0000256" key="9">
    <source>
        <dbReference type="PIRSR" id="PIRSR600823-3"/>
    </source>
</evidence>
<dbReference type="InterPro" id="IPR010255">
    <property type="entry name" value="Haem_peroxidase_sf"/>
</dbReference>
<dbReference type="EMBL" id="CM003372">
    <property type="protein sequence ID" value="KOM36016.1"/>
    <property type="molecule type" value="Genomic_DNA"/>
</dbReference>
<dbReference type="STRING" id="3914.A0A0L9TZU5"/>
<evidence type="ECO:0000256" key="1">
    <source>
        <dbReference type="ARBA" id="ARBA00000189"/>
    </source>
</evidence>
<feature type="binding site" evidence="9">
    <location>
        <position position="9"/>
    </location>
    <ligand>
        <name>Ca(2+)</name>
        <dbReference type="ChEBI" id="CHEBI:29108"/>
        <label>2</label>
    </ligand>
</feature>
<evidence type="ECO:0000313" key="13">
    <source>
        <dbReference type="EMBL" id="KOM36016.1"/>
    </source>
</evidence>
<dbReference type="Pfam" id="PF00141">
    <property type="entry name" value="peroxidase"/>
    <property type="match status" value="1"/>
</dbReference>
<evidence type="ECO:0000256" key="4">
    <source>
        <dbReference type="ARBA" id="ARBA00022559"/>
    </source>
</evidence>
<protein>
    <recommendedName>
        <fullName evidence="3">peroxidase</fullName>
        <ecNumber evidence="3">1.11.1.7</ecNumber>
    </recommendedName>
</protein>
<dbReference type="AlphaFoldDB" id="A0A0L9TZU5"/>
<evidence type="ECO:0000256" key="3">
    <source>
        <dbReference type="ARBA" id="ARBA00012313"/>
    </source>
</evidence>
<evidence type="ECO:0000313" key="15">
    <source>
        <dbReference type="Proteomes" id="UP000743370"/>
    </source>
</evidence>
<evidence type="ECO:0000256" key="2">
    <source>
        <dbReference type="ARBA" id="ARBA00001970"/>
    </source>
</evidence>
<sequence>MQGQFLDSTALVFDNDYYKQLLAVKGVFFSDQSLVGDHMTKWFVEAFAKDQGLIFKEFTASMLKLGNLRGSRNGEELIAGWQTERDSEQKPICPGFCFLSHRFS</sequence>
<comment type="cofactor">
    <cofactor evidence="2">
        <name>heme b</name>
        <dbReference type="ChEBI" id="CHEBI:60344"/>
    </cofactor>
</comment>
<name>A0A0L9TZU5_PHAAN</name>
<reference evidence="14" key="1">
    <citation type="journal article" date="2015" name="Proc. Natl. Acad. Sci. U.S.A.">
        <title>Genome sequencing of adzuki bean (Vigna angularis) provides insight into high starch and low fat accumulation and domestication.</title>
        <authorList>
            <person name="Yang K."/>
            <person name="Tian Z."/>
            <person name="Chen C."/>
            <person name="Luo L."/>
            <person name="Zhao B."/>
            <person name="Wang Z."/>
            <person name="Yu L."/>
            <person name="Li Y."/>
            <person name="Sun Y."/>
            <person name="Li W."/>
            <person name="Chen Y."/>
            <person name="Li Y."/>
            <person name="Zhang Y."/>
            <person name="Ai D."/>
            <person name="Zhao J."/>
            <person name="Shang C."/>
            <person name="Ma Y."/>
            <person name="Wu B."/>
            <person name="Wang M."/>
            <person name="Gao L."/>
            <person name="Sun D."/>
            <person name="Zhang P."/>
            <person name="Guo F."/>
            <person name="Wang W."/>
            <person name="Li Y."/>
            <person name="Wang J."/>
            <person name="Varshney R.K."/>
            <person name="Wang J."/>
            <person name="Ling H.Q."/>
            <person name="Wan P."/>
        </authorList>
    </citation>
    <scope>NUCLEOTIDE SEQUENCE</scope>
    <source>
        <strain evidence="14">cv. Jingnong 6</strain>
    </source>
</reference>
<dbReference type="InterPro" id="IPR002016">
    <property type="entry name" value="Haem_peroxidase"/>
</dbReference>
<organism evidence="13 14">
    <name type="scientific">Phaseolus angularis</name>
    <name type="common">Azuki bean</name>
    <name type="synonym">Vigna angularis</name>
    <dbReference type="NCBI Taxonomy" id="3914"/>
    <lineage>
        <taxon>Eukaryota</taxon>
        <taxon>Viridiplantae</taxon>
        <taxon>Streptophyta</taxon>
        <taxon>Embryophyta</taxon>
        <taxon>Tracheophyta</taxon>
        <taxon>Spermatophyta</taxon>
        <taxon>Magnoliopsida</taxon>
        <taxon>eudicotyledons</taxon>
        <taxon>Gunneridae</taxon>
        <taxon>Pentapetalae</taxon>
        <taxon>rosids</taxon>
        <taxon>fabids</taxon>
        <taxon>Fabales</taxon>
        <taxon>Fabaceae</taxon>
        <taxon>Papilionoideae</taxon>
        <taxon>50 kb inversion clade</taxon>
        <taxon>NPAAA clade</taxon>
        <taxon>indigoferoid/millettioid clade</taxon>
        <taxon>Phaseoleae</taxon>
        <taxon>Vigna</taxon>
    </lineage>
</organism>
<dbReference type="Gramene" id="KOM36016">
    <property type="protein sequence ID" value="KOM36016"/>
    <property type="gene ID" value="LR48_Vigan02g216600"/>
</dbReference>
<dbReference type="GO" id="GO:0006979">
    <property type="term" value="P:response to oxidative stress"/>
    <property type="evidence" value="ECO:0007669"/>
    <property type="project" value="InterPro"/>
</dbReference>
<evidence type="ECO:0000313" key="14">
    <source>
        <dbReference type="Proteomes" id="UP000053144"/>
    </source>
</evidence>
<evidence type="ECO:0000259" key="11">
    <source>
        <dbReference type="PROSITE" id="PS50873"/>
    </source>
</evidence>
<dbReference type="SUPFAM" id="SSF48113">
    <property type="entry name" value="Heme-dependent peroxidases"/>
    <property type="match status" value="1"/>
</dbReference>
<comment type="catalytic activity">
    <reaction evidence="1">
        <text>2 a phenolic donor + H2O2 = 2 a phenolic radical donor + 2 H2O</text>
        <dbReference type="Rhea" id="RHEA:56136"/>
        <dbReference type="ChEBI" id="CHEBI:15377"/>
        <dbReference type="ChEBI" id="CHEBI:16240"/>
        <dbReference type="ChEBI" id="CHEBI:139520"/>
        <dbReference type="ChEBI" id="CHEBI:139521"/>
        <dbReference type="EC" id="1.11.1.7"/>
    </reaction>
</comment>
<feature type="domain" description="Plant heme peroxidase family profile" evidence="11">
    <location>
        <begin position="8"/>
        <end position="75"/>
    </location>
</feature>
<dbReference type="Gene3D" id="1.10.420.10">
    <property type="entry name" value="Peroxidase, domain 2"/>
    <property type="match status" value="1"/>
</dbReference>
<dbReference type="PANTHER" id="PTHR31517:SF48">
    <property type="entry name" value="PEROXIDASE 16-RELATED"/>
    <property type="match status" value="1"/>
</dbReference>
<reference evidence="13" key="2">
    <citation type="submission" date="2015-02" db="EMBL/GenBank/DDBJ databases">
        <authorList>
            <person name="Chooi Y.-H."/>
        </authorList>
    </citation>
    <scope>NUCLEOTIDE SEQUENCE</scope>
    <source>
        <tissue evidence="13">Seedling</tissue>
    </source>
</reference>
<dbReference type="GO" id="GO:0046872">
    <property type="term" value="F:metal ion binding"/>
    <property type="evidence" value="ECO:0007669"/>
    <property type="project" value="UniProtKB-KW"/>
</dbReference>
<keyword evidence="8" id="KW-0408">Iron</keyword>
<proteinExistence type="inferred from homology"/>
<feature type="binding site" evidence="9">
    <location>
        <position position="14"/>
    </location>
    <ligand>
        <name>Ca(2+)</name>
        <dbReference type="ChEBI" id="CHEBI:29108"/>
        <label>2</label>
    </ligand>
</feature>
<evidence type="ECO:0000256" key="7">
    <source>
        <dbReference type="ARBA" id="ARBA00023002"/>
    </source>
</evidence>
<evidence type="ECO:0000256" key="6">
    <source>
        <dbReference type="ARBA" id="ARBA00022723"/>
    </source>
</evidence>
<dbReference type="PROSITE" id="PS50873">
    <property type="entry name" value="PEROXIDASE_4"/>
    <property type="match status" value="1"/>
</dbReference>
<gene>
    <name evidence="12" type="ORF">HKW66_Vig0194380</name>
    <name evidence="13" type="ORF">LR48_Vigan02g216600</name>
</gene>
<keyword evidence="4 12" id="KW-0575">Peroxidase</keyword>
<evidence type="ECO:0000256" key="8">
    <source>
        <dbReference type="ARBA" id="ARBA00023004"/>
    </source>
</evidence>
<dbReference type="GO" id="GO:0140825">
    <property type="term" value="F:lactoperoxidase activity"/>
    <property type="evidence" value="ECO:0007669"/>
    <property type="project" value="UniProtKB-EC"/>
</dbReference>
<dbReference type="EMBL" id="JABFOF010000003">
    <property type="protein sequence ID" value="KAG2401526.1"/>
    <property type="molecule type" value="Genomic_DNA"/>
</dbReference>
<reference evidence="12 15" key="3">
    <citation type="submission" date="2020-05" db="EMBL/GenBank/DDBJ databases">
        <title>Vigna angularis (adzuki bean) Var. LongXiaoDou No. 4 denovo assembly.</title>
        <authorList>
            <person name="Xiang H."/>
        </authorList>
    </citation>
    <scope>NUCLEOTIDE SEQUENCE [LARGE SCALE GENOMIC DNA]</scope>
    <source>
        <tissue evidence="12">Leaf</tissue>
    </source>
</reference>
<comment type="similarity">
    <text evidence="10">Belongs to the peroxidase family.</text>
</comment>
<accession>A0A0L9TZU5</accession>
<dbReference type="GO" id="GO:0020037">
    <property type="term" value="F:heme binding"/>
    <property type="evidence" value="ECO:0007669"/>
    <property type="project" value="InterPro"/>
</dbReference>
<dbReference type="Proteomes" id="UP000743370">
    <property type="component" value="Unassembled WGS sequence"/>
</dbReference>
<comment type="cofactor">
    <cofactor evidence="9">
        <name>Ca(2+)</name>
        <dbReference type="ChEBI" id="CHEBI:29108"/>
    </cofactor>
    <text evidence="9">Binds 2 calcium ions per subunit.</text>
</comment>
<dbReference type="PRINTS" id="PR00461">
    <property type="entry name" value="PLPEROXIDASE"/>
</dbReference>
<dbReference type="Proteomes" id="UP000053144">
    <property type="component" value="Chromosome 2"/>
</dbReference>
<evidence type="ECO:0000313" key="12">
    <source>
        <dbReference type="EMBL" id="KAG2401526.1"/>
    </source>
</evidence>
<dbReference type="PANTHER" id="PTHR31517">
    <property type="match status" value="1"/>
</dbReference>
<keyword evidence="7" id="KW-0560">Oxidoreductase</keyword>
<keyword evidence="9" id="KW-0106">Calcium</keyword>
<keyword evidence="6 9" id="KW-0479">Metal-binding</keyword>
<evidence type="ECO:0000256" key="5">
    <source>
        <dbReference type="ARBA" id="ARBA00022617"/>
    </source>
</evidence>
<evidence type="ECO:0000256" key="10">
    <source>
        <dbReference type="RuleBase" id="RU004241"/>
    </source>
</evidence>
<dbReference type="EC" id="1.11.1.7" evidence="3"/>
<dbReference type="InterPro" id="IPR000823">
    <property type="entry name" value="Peroxidase_pln"/>
</dbReference>
<keyword evidence="5" id="KW-0349">Heme</keyword>